<reference evidence="11 12" key="1">
    <citation type="submission" date="2018-10" db="EMBL/GenBank/DDBJ databases">
        <title>Phylogenomics of Brevibacillus.</title>
        <authorList>
            <person name="Dunlap C."/>
        </authorList>
    </citation>
    <scope>NUCLEOTIDE SEQUENCE [LARGE SCALE GENOMIC DNA]</scope>
    <source>
        <strain evidence="11 12">JCM 12215</strain>
    </source>
</reference>
<dbReference type="Gene3D" id="1.10.101.10">
    <property type="entry name" value="PGBD-like superfamily/PGBD"/>
    <property type="match status" value="1"/>
</dbReference>
<keyword evidence="12" id="KW-1185">Reference proteome</keyword>
<dbReference type="Pfam" id="PF01471">
    <property type="entry name" value="PG_binding_1"/>
    <property type="match status" value="1"/>
</dbReference>
<dbReference type="NCBIfam" id="TIGR02869">
    <property type="entry name" value="spore_SleB"/>
    <property type="match status" value="1"/>
</dbReference>
<feature type="domain" description="Cell wall hydrolase SleB" evidence="10">
    <location>
        <begin position="118"/>
        <end position="216"/>
    </location>
</feature>
<dbReference type="RefSeq" id="WP_122910921.1">
    <property type="nucleotide sequence ID" value="NZ_CBCSBE010000019.1"/>
</dbReference>
<keyword evidence="6" id="KW-0749">Sporulation</keyword>
<protein>
    <recommendedName>
        <fullName evidence="2 8">Spore cortex-lytic enzyme</fullName>
    </recommendedName>
</protein>
<dbReference type="GO" id="GO:0030435">
    <property type="term" value="P:sporulation resulting in formation of a cellular spore"/>
    <property type="evidence" value="ECO:0007669"/>
    <property type="project" value="UniProtKB-KW"/>
</dbReference>
<evidence type="ECO:0000256" key="8">
    <source>
        <dbReference type="NCBIfam" id="TIGR02869"/>
    </source>
</evidence>
<evidence type="ECO:0000313" key="11">
    <source>
        <dbReference type="EMBL" id="RNB68341.1"/>
    </source>
</evidence>
<dbReference type="InterPro" id="IPR002477">
    <property type="entry name" value="Peptidoglycan-bd-like"/>
</dbReference>
<dbReference type="EMBL" id="RHHR01000045">
    <property type="protein sequence ID" value="RNB68341.1"/>
    <property type="molecule type" value="Genomic_DNA"/>
</dbReference>
<gene>
    <name evidence="11" type="primary">sleB</name>
    <name evidence="11" type="ORF">EDM52_21090</name>
</gene>
<comment type="similarity">
    <text evidence="1">Belongs to the SleB family.</text>
</comment>
<evidence type="ECO:0000256" key="1">
    <source>
        <dbReference type="ARBA" id="ARBA00007010"/>
    </source>
</evidence>
<evidence type="ECO:0000256" key="7">
    <source>
        <dbReference type="ARBA" id="ARBA00023316"/>
    </source>
</evidence>
<feature type="domain" description="Peptidoglycan binding-like" evidence="9">
    <location>
        <begin position="41"/>
        <end position="95"/>
    </location>
</feature>
<dbReference type="InterPro" id="IPR042047">
    <property type="entry name" value="SleB_dom1"/>
</dbReference>
<comment type="caution">
    <text evidence="11">The sequence shown here is derived from an EMBL/GenBank/DDBJ whole genome shotgun (WGS) entry which is preliminary data.</text>
</comment>
<keyword evidence="3" id="KW-0309">Germination</keyword>
<dbReference type="Gene3D" id="6.20.240.60">
    <property type="match status" value="1"/>
</dbReference>
<evidence type="ECO:0000259" key="9">
    <source>
        <dbReference type="Pfam" id="PF01471"/>
    </source>
</evidence>
<dbReference type="InterPro" id="IPR036366">
    <property type="entry name" value="PGBDSf"/>
</dbReference>
<evidence type="ECO:0000313" key="12">
    <source>
        <dbReference type="Proteomes" id="UP000282028"/>
    </source>
</evidence>
<sequence>MLLQRKTLTTLLIAMLTVILAFVLPMQTMAAPTLKMGSQSGDVWDLQYRLQVLGYYQDDLDGSYGPKTYQAVRQFQKNYGLSVDGVAGEKTWRALKKFSVNRGEMQMLAQLVYSEARGESYQGQVAVAAVVMNRLQSNLFPNTVKGVIFEPLAFTAIADGQYWLTPNKTAYQAAWDAVRGWDPTGNAIYYFNPDTATSKWIWSRPQIKKIGKHIFAK</sequence>
<dbReference type="Proteomes" id="UP000282028">
    <property type="component" value="Unassembled WGS sequence"/>
</dbReference>
<evidence type="ECO:0000256" key="3">
    <source>
        <dbReference type="ARBA" id="ARBA00022544"/>
    </source>
</evidence>
<keyword evidence="5" id="KW-0378">Hydrolase</keyword>
<evidence type="ECO:0000256" key="2">
    <source>
        <dbReference type="ARBA" id="ARBA00018364"/>
    </source>
</evidence>
<dbReference type="GO" id="GO:0009847">
    <property type="term" value="P:spore germination"/>
    <property type="evidence" value="ECO:0007669"/>
    <property type="project" value="UniProtKB-UniRule"/>
</dbReference>
<keyword evidence="7" id="KW-0961">Cell wall biogenesis/degradation</keyword>
<dbReference type="InterPro" id="IPR011105">
    <property type="entry name" value="Cell_wall_hydrolase_SleB"/>
</dbReference>
<evidence type="ECO:0000256" key="6">
    <source>
        <dbReference type="ARBA" id="ARBA00022969"/>
    </source>
</evidence>
<name>A0A3M8BY55_9BACL</name>
<dbReference type="AlphaFoldDB" id="A0A3M8BY55"/>
<dbReference type="InterPro" id="IPR014224">
    <property type="entry name" value="Spore_cortex_SleB"/>
</dbReference>
<dbReference type="GO" id="GO:0071555">
    <property type="term" value="P:cell wall organization"/>
    <property type="evidence" value="ECO:0007669"/>
    <property type="project" value="UniProtKB-KW"/>
</dbReference>
<dbReference type="SUPFAM" id="SSF47090">
    <property type="entry name" value="PGBD-like"/>
    <property type="match status" value="1"/>
</dbReference>
<dbReference type="Gene3D" id="1.10.10.2520">
    <property type="entry name" value="Cell wall hydrolase SleB, domain 1"/>
    <property type="match status" value="1"/>
</dbReference>
<proteinExistence type="inferred from homology"/>
<evidence type="ECO:0000256" key="4">
    <source>
        <dbReference type="ARBA" id="ARBA00022729"/>
    </source>
</evidence>
<dbReference type="InterPro" id="IPR036365">
    <property type="entry name" value="PGBD-like_sf"/>
</dbReference>
<accession>A0A3M8BY55</accession>
<dbReference type="FunFam" id="6.20.240.60:FF:000001">
    <property type="entry name" value="Spore cortex-lytic enzyme"/>
    <property type="match status" value="1"/>
</dbReference>
<organism evidence="11 12">
    <name type="scientific">Brevibacillus invocatus</name>
    <dbReference type="NCBI Taxonomy" id="173959"/>
    <lineage>
        <taxon>Bacteria</taxon>
        <taxon>Bacillati</taxon>
        <taxon>Bacillota</taxon>
        <taxon>Bacilli</taxon>
        <taxon>Bacillales</taxon>
        <taxon>Paenibacillaceae</taxon>
        <taxon>Brevibacillus</taxon>
    </lineage>
</organism>
<evidence type="ECO:0000256" key="5">
    <source>
        <dbReference type="ARBA" id="ARBA00022801"/>
    </source>
</evidence>
<dbReference type="GO" id="GO:0016787">
    <property type="term" value="F:hydrolase activity"/>
    <property type="evidence" value="ECO:0007669"/>
    <property type="project" value="UniProtKB-KW"/>
</dbReference>
<evidence type="ECO:0000259" key="10">
    <source>
        <dbReference type="Pfam" id="PF07486"/>
    </source>
</evidence>
<dbReference type="Pfam" id="PF07486">
    <property type="entry name" value="Hydrolase_2"/>
    <property type="match status" value="1"/>
</dbReference>
<dbReference type="OrthoDB" id="9785345at2"/>
<keyword evidence="4" id="KW-0732">Signal</keyword>